<dbReference type="AlphaFoldDB" id="A0A0G1K6R7"/>
<evidence type="ECO:0000259" key="22">
    <source>
        <dbReference type="PROSITE" id="PS51462"/>
    </source>
</evidence>
<dbReference type="InterPro" id="IPR015797">
    <property type="entry name" value="NUDIX_hydrolase-like_dom_sf"/>
</dbReference>
<accession>A0A0G1K6R7</accession>
<evidence type="ECO:0000256" key="5">
    <source>
        <dbReference type="ARBA" id="ARBA00022801"/>
    </source>
</evidence>
<comment type="catalytic activity">
    <reaction evidence="9">
        <text>8-oxo-dGTP + H2O = 8-oxo-dGMP + diphosphate + H(+)</text>
        <dbReference type="Rhea" id="RHEA:31575"/>
        <dbReference type="ChEBI" id="CHEBI:15377"/>
        <dbReference type="ChEBI" id="CHEBI:15378"/>
        <dbReference type="ChEBI" id="CHEBI:33019"/>
        <dbReference type="ChEBI" id="CHEBI:63224"/>
        <dbReference type="ChEBI" id="CHEBI:77896"/>
    </reaction>
    <physiologicalReaction direction="left-to-right" evidence="9">
        <dbReference type="Rhea" id="RHEA:31576"/>
    </physiologicalReaction>
</comment>
<dbReference type="GO" id="GO:0046872">
    <property type="term" value="F:metal ion binding"/>
    <property type="evidence" value="ECO:0007669"/>
    <property type="project" value="UniProtKB-KW"/>
</dbReference>
<comment type="similarity">
    <text evidence="2">Belongs to the Nudix hydrolase family.</text>
</comment>
<comment type="catalytic activity">
    <reaction evidence="8">
        <text>2-oxo-dATP + H2O = 2-oxo-dAMP + diphosphate + H(+)</text>
        <dbReference type="Rhea" id="RHEA:31583"/>
        <dbReference type="ChEBI" id="CHEBI:15377"/>
        <dbReference type="ChEBI" id="CHEBI:15378"/>
        <dbReference type="ChEBI" id="CHEBI:33019"/>
        <dbReference type="ChEBI" id="CHEBI:63212"/>
        <dbReference type="ChEBI" id="CHEBI:77897"/>
        <dbReference type="EC" id="3.6.1.56"/>
    </reaction>
    <physiologicalReaction direction="left-to-right" evidence="8">
        <dbReference type="Rhea" id="RHEA:31584"/>
    </physiologicalReaction>
</comment>
<protein>
    <recommendedName>
        <fullName evidence="12">Oxidized purine nucleoside triphosphate hydrolase</fullName>
        <ecNumber evidence="11">3.6.1.56</ecNumber>
    </recommendedName>
    <alternativeName>
        <fullName evidence="16">2-hydroxy-dATP diphosphatase</fullName>
    </alternativeName>
    <alternativeName>
        <fullName evidence="15">7,8-dihydro-8-oxoguanine triphosphatase</fullName>
    </alternativeName>
    <alternativeName>
        <fullName evidence="14">8-oxo-dGTPase</fullName>
    </alternativeName>
    <alternativeName>
        <fullName evidence="17">Methylated purine nucleoside triphosphate hydrolase</fullName>
    </alternativeName>
    <alternativeName>
        <fullName evidence="13">Nucleoside diphosphate-linked moiety X motif 1</fullName>
    </alternativeName>
</protein>
<proteinExistence type="inferred from homology"/>
<dbReference type="EC" id="3.6.1.56" evidence="11"/>
<dbReference type="Pfam" id="PF00293">
    <property type="entry name" value="NUDIX"/>
    <property type="match status" value="1"/>
</dbReference>
<comment type="catalytic activity">
    <reaction evidence="10">
        <text>2-oxo-ATP + H2O = 2-oxo-AMP + diphosphate + H(+)</text>
        <dbReference type="Rhea" id="RHEA:67392"/>
        <dbReference type="ChEBI" id="CHEBI:15377"/>
        <dbReference type="ChEBI" id="CHEBI:15378"/>
        <dbReference type="ChEBI" id="CHEBI:33019"/>
        <dbReference type="ChEBI" id="CHEBI:71395"/>
        <dbReference type="ChEBI" id="CHEBI:172878"/>
    </reaction>
    <physiologicalReaction direction="left-to-right" evidence="10">
        <dbReference type="Rhea" id="RHEA:67393"/>
    </physiologicalReaction>
</comment>
<evidence type="ECO:0000256" key="21">
    <source>
        <dbReference type="ARBA" id="ARBA00053094"/>
    </source>
</evidence>
<comment type="catalytic activity">
    <reaction evidence="20">
        <text>N(6)-methyl-dATP + H2O = N(6)-methyl-dAMP + diphosphate + H(+)</text>
        <dbReference type="Rhea" id="RHEA:67604"/>
        <dbReference type="ChEBI" id="CHEBI:15377"/>
        <dbReference type="ChEBI" id="CHEBI:15378"/>
        <dbReference type="ChEBI" id="CHEBI:33019"/>
        <dbReference type="ChEBI" id="CHEBI:169976"/>
        <dbReference type="ChEBI" id="CHEBI:172872"/>
    </reaction>
    <physiologicalReaction direction="left-to-right" evidence="20">
        <dbReference type="Rhea" id="RHEA:67605"/>
    </physiologicalReaction>
</comment>
<evidence type="ECO:0000256" key="20">
    <source>
        <dbReference type="ARBA" id="ARBA00049032"/>
    </source>
</evidence>
<evidence type="ECO:0000256" key="11">
    <source>
        <dbReference type="ARBA" id="ARBA00026103"/>
    </source>
</evidence>
<evidence type="ECO:0000256" key="18">
    <source>
        <dbReference type="ARBA" id="ARBA00048002"/>
    </source>
</evidence>
<dbReference type="InterPro" id="IPR000086">
    <property type="entry name" value="NUDIX_hydrolase_dom"/>
</dbReference>
<dbReference type="PANTHER" id="PTHR43758:SF2">
    <property type="entry name" value="OXIDIZED PURINE NUCLEOSIDE TRIPHOSPHATE HYDROLASE"/>
    <property type="match status" value="1"/>
</dbReference>
<comment type="catalytic activity">
    <reaction evidence="18">
        <text>N(6)-methyl-ATP + H2O = N(6)-methyl-AMP + diphosphate + H(+)</text>
        <dbReference type="Rhea" id="RHEA:67608"/>
        <dbReference type="ChEBI" id="CHEBI:15377"/>
        <dbReference type="ChEBI" id="CHEBI:15378"/>
        <dbReference type="ChEBI" id="CHEBI:33019"/>
        <dbReference type="ChEBI" id="CHEBI:144842"/>
        <dbReference type="ChEBI" id="CHEBI:172873"/>
    </reaction>
    <physiologicalReaction direction="left-to-right" evidence="18">
        <dbReference type="Rhea" id="RHEA:67609"/>
    </physiologicalReaction>
</comment>
<dbReference type="PANTHER" id="PTHR43758">
    <property type="entry name" value="7,8-DIHYDRO-8-OXOGUANINE TRIPHOSPHATASE"/>
    <property type="match status" value="1"/>
</dbReference>
<evidence type="ECO:0000256" key="9">
    <source>
        <dbReference type="ARBA" id="ARBA00024486"/>
    </source>
</evidence>
<dbReference type="GO" id="GO:0042262">
    <property type="term" value="P:DNA protection"/>
    <property type="evidence" value="ECO:0007669"/>
    <property type="project" value="InterPro"/>
</dbReference>
<dbReference type="EMBL" id="LCIH01000005">
    <property type="protein sequence ID" value="KKT52022.1"/>
    <property type="molecule type" value="Genomic_DNA"/>
</dbReference>
<feature type="domain" description="Nudix hydrolase" evidence="22">
    <location>
        <begin position="13"/>
        <end position="146"/>
    </location>
</feature>
<evidence type="ECO:0000256" key="8">
    <source>
        <dbReference type="ARBA" id="ARBA00024459"/>
    </source>
</evidence>
<gene>
    <name evidence="23" type="ORF">UW44_C0005G0064</name>
</gene>
<dbReference type="STRING" id="1618387.UW44_C0005G0064"/>
<evidence type="ECO:0000313" key="24">
    <source>
        <dbReference type="Proteomes" id="UP000034006"/>
    </source>
</evidence>
<evidence type="ECO:0000256" key="13">
    <source>
        <dbReference type="ARBA" id="ARBA00029673"/>
    </source>
</evidence>
<evidence type="ECO:0000256" key="4">
    <source>
        <dbReference type="ARBA" id="ARBA00022723"/>
    </source>
</evidence>
<evidence type="ECO:0000256" key="15">
    <source>
        <dbReference type="ARBA" id="ARBA00030682"/>
    </source>
</evidence>
<comment type="catalytic activity">
    <reaction evidence="19">
        <text>O(6)-methyl-dGTP + H2O = O(6)-methyl-dGMP + diphosphate + H(+)</text>
        <dbReference type="Rhea" id="RHEA:67600"/>
        <dbReference type="ChEBI" id="CHEBI:15377"/>
        <dbReference type="ChEBI" id="CHEBI:15378"/>
        <dbReference type="ChEBI" id="CHEBI:33019"/>
        <dbReference type="ChEBI" id="CHEBI:169974"/>
        <dbReference type="ChEBI" id="CHEBI:169975"/>
    </reaction>
    <physiologicalReaction direction="left-to-right" evidence="19">
        <dbReference type="Rhea" id="RHEA:67601"/>
    </physiologicalReaction>
</comment>
<evidence type="ECO:0000256" key="6">
    <source>
        <dbReference type="ARBA" id="ARBA00022842"/>
    </source>
</evidence>
<dbReference type="PRINTS" id="PR01403">
    <property type="entry name" value="8OXTPHPHTASE"/>
</dbReference>
<name>A0A0G1K6R7_9BACT</name>
<comment type="catalytic activity">
    <reaction evidence="7">
        <text>8-oxo-dATP + H2O = 8-oxo-dAMP + diphosphate + H(+)</text>
        <dbReference type="Rhea" id="RHEA:65396"/>
        <dbReference type="ChEBI" id="CHEBI:15377"/>
        <dbReference type="ChEBI" id="CHEBI:15378"/>
        <dbReference type="ChEBI" id="CHEBI:33019"/>
        <dbReference type="ChEBI" id="CHEBI:71361"/>
        <dbReference type="ChEBI" id="CHEBI:172871"/>
    </reaction>
    <physiologicalReaction direction="left-to-right" evidence="7">
        <dbReference type="Rhea" id="RHEA:65397"/>
    </physiologicalReaction>
</comment>
<comment type="caution">
    <text evidence="23">The sequence shown here is derived from an EMBL/GenBank/DDBJ whole genome shotgun (WGS) entry which is preliminary data.</text>
</comment>
<evidence type="ECO:0000256" key="7">
    <source>
        <dbReference type="ARBA" id="ARBA00024448"/>
    </source>
</evidence>
<dbReference type="PROSITE" id="PS51462">
    <property type="entry name" value="NUDIX"/>
    <property type="match status" value="1"/>
</dbReference>
<evidence type="ECO:0000256" key="1">
    <source>
        <dbReference type="ARBA" id="ARBA00001946"/>
    </source>
</evidence>
<dbReference type="Gene3D" id="3.90.79.10">
    <property type="entry name" value="Nucleoside Triphosphate Pyrophosphohydrolase"/>
    <property type="match status" value="1"/>
</dbReference>
<comment type="subunit">
    <text evidence="3">Monomer.</text>
</comment>
<dbReference type="InterPro" id="IPR003563">
    <property type="entry name" value="8ODP"/>
</dbReference>
<evidence type="ECO:0000256" key="19">
    <source>
        <dbReference type="ARBA" id="ARBA00048894"/>
    </source>
</evidence>
<dbReference type="Proteomes" id="UP000034006">
    <property type="component" value="Unassembled WGS sequence"/>
</dbReference>
<evidence type="ECO:0000256" key="17">
    <source>
        <dbReference type="ARBA" id="ARBA00032071"/>
    </source>
</evidence>
<evidence type="ECO:0000256" key="14">
    <source>
        <dbReference type="ARBA" id="ARBA00030634"/>
    </source>
</evidence>
<evidence type="ECO:0000256" key="10">
    <source>
        <dbReference type="ARBA" id="ARBA00024596"/>
    </source>
</evidence>
<keyword evidence="6" id="KW-0460">Magnesium</keyword>
<dbReference type="SUPFAM" id="SSF55811">
    <property type="entry name" value="Nudix"/>
    <property type="match status" value="1"/>
</dbReference>
<evidence type="ECO:0000256" key="3">
    <source>
        <dbReference type="ARBA" id="ARBA00011245"/>
    </source>
</evidence>
<evidence type="ECO:0000256" key="16">
    <source>
        <dbReference type="ARBA" id="ARBA00031927"/>
    </source>
</evidence>
<dbReference type="GO" id="GO:0008413">
    <property type="term" value="F:8-oxo-7,8-dihydroguanosine triphosphate pyrophosphatase activity"/>
    <property type="evidence" value="ECO:0007669"/>
    <property type="project" value="InterPro"/>
</dbReference>
<comment type="cofactor">
    <cofactor evidence="1">
        <name>Mg(2+)</name>
        <dbReference type="ChEBI" id="CHEBI:18420"/>
    </cofactor>
</comment>
<keyword evidence="4" id="KW-0479">Metal-binding</keyword>
<comment type="function">
    <text evidence="21">Oxidized purine nucleoside triphosphate hydrolase which is a prominent sanitizer of the oxidized nucleotide pool. Catalyzes the hydrolysis of 2-oxo-dATP (2-hydroxy-dATP) into 2-oxo-dAMP. Also has a significant hydrolase activity toward 2-oxo-ATP, 8-oxo-dGTP and 8-oxo-dATP. Through the hydrolysis of oxidized purine nucleoside triphosphates, prevents their incorporation into DNA and the subsequent transversions A:T to C:G and G:C to T:A. Also catalyzes the hydrolysis of methylated purine nucleoside triphosphate preventing their integration into DNA. Through this antimutagenic activity protects cells from oxidative stress.</text>
</comment>
<dbReference type="GO" id="GO:0008828">
    <property type="term" value="F:dATP diphosphatase activity"/>
    <property type="evidence" value="ECO:0007669"/>
    <property type="project" value="UniProtKB-EC"/>
</dbReference>
<dbReference type="GO" id="GO:0005737">
    <property type="term" value="C:cytoplasm"/>
    <property type="evidence" value="ECO:0007669"/>
    <property type="project" value="TreeGrafter"/>
</dbReference>
<dbReference type="CDD" id="cd03427">
    <property type="entry name" value="NUDIX_MTH1_Nudt1"/>
    <property type="match status" value="1"/>
</dbReference>
<evidence type="ECO:0000256" key="12">
    <source>
        <dbReference type="ARBA" id="ARBA00026218"/>
    </source>
</evidence>
<sequence>MNIKEYELRLVEAPRQVTITLLLRDHEILLAMKKRGFGSGKWNGVGGKAGQNETILEAAIRETQEEICVIPKDLQLVGLITFYHPYSHDGQGFNQQVFVYLAREWQGEPQETEEMRPQWFDQDAIPYEDMWWDDEIWFPIILRGSKVKASFMFDAEENIIDQVVEEVVSF</sequence>
<evidence type="ECO:0000313" key="23">
    <source>
        <dbReference type="EMBL" id="KKT52022.1"/>
    </source>
</evidence>
<reference evidence="23 24" key="1">
    <citation type="journal article" date="2015" name="Nature">
        <title>rRNA introns, odd ribosomes, and small enigmatic genomes across a large radiation of phyla.</title>
        <authorList>
            <person name="Brown C.T."/>
            <person name="Hug L.A."/>
            <person name="Thomas B.C."/>
            <person name="Sharon I."/>
            <person name="Castelle C.J."/>
            <person name="Singh A."/>
            <person name="Wilkins M.J."/>
            <person name="Williams K.H."/>
            <person name="Banfield J.F."/>
        </authorList>
    </citation>
    <scope>NUCLEOTIDE SEQUENCE [LARGE SCALE GENOMIC DNA]</scope>
</reference>
<organism evidence="23 24">
    <name type="scientific">Candidatus Collierbacteria bacterium GW2011_GWB2_44_22</name>
    <dbReference type="NCBI Taxonomy" id="1618387"/>
    <lineage>
        <taxon>Bacteria</taxon>
        <taxon>Candidatus Collieribacteriota</taxon>
    </lineage>
</organism>
<keyword evidence="5 23" id="KW-0378">Hydrolase</keyword>
<evidence type="ECO:0000256" key="2">
    <source>
        <dbReference type="ARBA" id="ARBA00005582"/>
    </source>
</evidence>